<reference evidence="1 2" key="1">
    <citation type="journal article" date="2024" name="BMC Genomics">
        <title>De novo assembly and annotation of Popillia japonica's genome with initial clues to its potential as an invasive pest.</title>
        <authorList>
            <person name="Cucini C."/>
            <person name="Boschi S."/>
            <person name="Funari R."/>
            <person name="Cardaioli E."/>
            <person name="Iannotti N."/>
            <person name="Marturano G."/>
            <person name="Paoli F."/>
            <person name="Bruttini M."/>
            <person name="Carapelli A."/>
            <person name="Frati F."/>
            <person name="Nardi F."/>
        </authorList>
    </citation>
    <scope>NUCLEOTIDE SEQUENCE [LARGE SCALE GENOMIC DNA]</scope>
    <source>
        <strain evidence="1">DMR45628</strain>
    </source>
</reference>
<dbReference type="EMBL" id="JASPKY010000156">
    <property type="protein sequence ID" value="KAK9729881.1"/>
    <property type="molecule type" value="Genomic_DNA"/>
</dbReference>
<protein>
    <recommendedName>
        <fullName evidence="3">Peptidase A2 domain-containing protein</fullName>
    </recommendedName>
</protein>
<organism evidence="1 2">
    <name type="scientific">Popillia japonica</name>
    <name type="common">Japanese beetle</name>
    <dbReference type="NCBI Taxonomy" id="7064"/>
    <lineage>
        <taxon>Eukaryota</taxon>
        <taxon>Metazoa</taxon>
        <taxon>Ecdysozoa</taxon>
        <taxon>Arthropoda</taxon>
        <taxon>Hexapoda</taxon>
        <taxon>Insecta</taxon>
        <taxon>Pterygota</taxon>
        <taxon>Neoptera</taxon>
        <taxon>Endopterygota</taxon>
        <taxon>Coleoptera</taxon>
        <taxon>Polyphaga</taxon>
        <taxon>Scarabaeiformia</taxon>
        <taxon>Scarabaeidae</taxon>
        <taxon>Rutelinae</taxon>
        <taxon>Popillia</taxon>
    </lineage>
</organism>
<name>A0AAW1L7R8_POPJA</name>
<accession>A0AAW1L7R8</accession>
<keyword evidence="2" id="KW-1185">Reference proteome</keyword>
<dbReference type="GO" id="GO:0006508">
    <property type="term" value="P:proteolysis"/>
    <property type="evidence" value="ECO:0007669"/>
    <property type="project" value="InterPro"/>
</dbReference>
<evidence type="ECO:0008006" key="3">
    <source>
        <dbReference type="Google" id="ProtNLM"/>
    </source>
</evidence>
<dbReference type="PROSITE" id="PS00141">
    <property type="entry name" value="ASP_PROTEASE"/>
    <property type="match status" value="1"/>
</dbReference>
<comment type="caution">
    <text evidence="1">The sequence shown here is derived from an EMBL/GenBank/DDBJ whole genome shotgun (WGS) entry which is preliminary data.</text>
</comment>
<dbReference type="GO" id="GO:0004190">
    <property type="term" value="F:aspartic-type endopeptidase activity"/>
    <property type="evidence" value="ECO:0007669"/>
    <property type="project" value="InterPro"/>
</dbReference>
<dbReference type="InterPro" id="IPR001969">
    <property type="entry name" value="Aspartic_peptidase_AS"/>
</dbReference>
<dbReference type="AlphaFoldDB" id="A0AAW1L7R8"/>
<evidence type="ECO:0000313" key="2">
    <source>
        <dbReference type="Proteomes" id="UP001458880"/>
    </source>
</evidence>
<dbReference type="Proteomes" id="UP001458880">
    <property type="component" value="Unassembled WGS sequence"/>
</dbReference>
<dbReference type="Gene3D" id="2.40.70.10">
    <property type="entry name" value="Acid Proteases"/>
    <property type="match status" value="1"/>
</dbReference>
<proteinExistence type="predicted"/>
<sequence length="279" mass="32162">MEGTKAAKSARENYDDNTVGYVQINRDGDKCIVKGKVSPEHKKYKKNRIFQLEPQQKNHRLRTTRIRTFRSTRRTGFSNWSLSRRTTASEQPELEHLEFNHQHAIRLPYIIIPEINAKLLIDTGASASSISTKIAESEFPEYILYSPFTVTTMHGTTQHNYILEIPSLATFNAYGQTHKFNIVDFSRKYDGILGLKLLEQMGAVIDFKQKVLRTKFTEIPLHLEDPTIHIGPRERKIVRLPVDRNLQEVLITHQEIAPGVEIPENITISEDYHVITELI</sequence>
<evidence type="ECO:0000313" key="1">
    <source>
        <dbReference type="EMBL" id="KAK9729881.1"/>
    </source>
</evidence>
<dbReference type="SUPFAM" id="SSF50630">
    <property type="entry name" value="Acid proteases"/>
    <property type="match status" value="1"/>
</dbReference>
<dbReference type="InterPro" id="IPR021109">
    <property type="entry name" value="Peptidase_aspartic_dom_sf"/>
</dbReference>
<gene>
    <name evidence="1" type="ORF">QE152_g15662</name>
</gene>